<dbReference type="Proteomes" id="UP000316128">
    <property type="component" value="Segment"/>
</dbReference>
<evidence type="ECO:0000313" key="2">
    <source>
        <dbReference type="Proteomes" id="UP000316128"/>
    </source>
</evidence>
<organism evidence="1 2">
    <name type="scientific">Aeromonas phage 2L372D</name>
    <dbReference type="NCBI Taxonomy" id="2588097"/>
    <lineage>
        <taxon>Viruses</taxon>
        <taxon>Duplodnaviria</taxon>
        <taxon>Heunggongvirae</taxon>
        <taxon>Uroviricota</taxon>
        <taxon>Caudoviricetes</taxon>
        <taxon>Plateaulakevirus</taxon>
        <taxon>Plateaulakevirus pv2L372D</taxon>
    </lineage>
</organism>
<name>A0A4Y5TXC1_9CAUD</name>
<proteinExistence type="predicted"/>
<dbReference type="EMBL" id="MK804893">
    <property type="protein sequence ID" value="QDB74044.1"/>
    <property type="molecule type" value="Genomic_DNA"/>
</dbReference>
<protein>
    <submittedName>
        <fullName evidence="1">Uncharacterized protein</fullName>
    </submittedName>
</protein>
<sequence>MAKVKYEAVEDLVNAVKTGILTIDNLKRMYYASEKKEQPRTELYRQAIFILSLEKLKEQWGGS</sequence>
<gene>
    <name evidence="1" type="ORF">2L372D_130</name>
</gene>
<accession>A0A4Y5TXC1</accession>
<evidence type="ECO:0000313" key="1">
    <source>
        <dbReference type="EMBL" id="QDB74044.1"/>
    </source>
</evidence>
<reference evidence="1 2" key="1">
    <citation type="submission" date="2019-04" db="EMBL/GenBank/DDBJ databases">
        <title>Nine Novel Phages from a Plateau Lake in Southwest China Provide Insights into Aeromonas Phage Diversity.</title>
        <authorList>
            <person name="Xiao W."/>
            <person name="Bai M."/>
            <person name="Wang Y."/>
            <person name="Cui X."/>
        </authorList>
    </citation>
    <scope>NUCLEOTIDE SEQUENCE [LARGE SCALE GENOMIC DNA]</scope>
</reference>
<keyword evidence="2" id="KW-1185">Reference proteome</keyword>